<keyword evidence="1" id="KW-1133">Transmembrane helix</keyword>
<dbReference type="SMART" id="SM00892">
    <property type="entry name" value="Endonuclease_NS"/>
    <property type="match status" value="1"/>
</dbReference>
<protein>
    <submittedName>
        <fullName evidence="3">DNA/RNA non-specific endonuclease</fullName>
    </submittedName>
</protein>
<dbReference type="InterPro" id="IPR001604">
    <property type="entry name" value="Endo_G_ENPP1-like_dom"/>
</dbReference>
<feature type="transmembrane region" description="Helical" evidence="1">
    <location>
        <begin position="12"/>
        <end position="33"/>
    </location>
</feature>
<evidence type="ECO:0000259" key="2">
    <source>
        <dbReference type="SMART" id="SM00892"/>
    </source>
</evidence>
<keyword evidence="1" id="KW-0472">Membrane</keyword>
<dbReference type="EMBL" id="CP117884">
    <property type="protein sequence ID" value="WDF83545.1"/>
    <property type="molecule type" value="Genomic_DNA"/>
</dbReference>
<organism evidence="3 4">
    <name type="scientific">Lacticaseibacillus pabuli</name>
    <dbReference type="NCBI Taxonomy" id="3025672"/>
    <lineage>
        <taxon>Bacteria</taxon>
        <taxon>Bacillati</taxon>
        <taxon>Bacillota</taxon>
        <taxon>Bacilli</taxon>
        <taxon>Lactobacillales</taxon>
        <taxon>Lactobacillaceae</taxon>
        <taxon>Lacticaseibacillus</taxon>
    </lineage>
</organism>
<keyword evidence="4" id="KW-1185">Reference proteome</keyword>
<keyword evidence="1" id="KW-0812">Transmembrane</keyword>
<proteinExistence type="predicted"/>
<gene>
    <name evidence="3" type="ORF">PQ472_04745</name>
</gene>
<dbReference type="Proteomes" id="UP001220377">
    <property type="component" value="Chromosome"/>
</dbReference>
<evidence type="ECO:0000313" key="3">
    <source>
        <dbReference type="EMBL" id="WDF83545.1"/>
    </source>
</evidence>
<dbReference type="InterPro" id="IPR044929">
    <property type="entry name" value="DNA/RNA_non-sp_Endonuclease_sf"/>
</dbReference>
<sequence length="278" mass="30787">MAKKRKYRGNKKGFLAQAGGIVAIVLAAAMFLYRGGYLNEWLGSMNQNTISSQTSSDNRLDKTAYAKLADMDFTSGDKPVIQVNGGKSTLNAASWKGERIDYGALDHLNRTTTDTAYLSRRNLGKSEGRPSQDWTPTGWHYNHGSDQVYNRGHLIAYTLTFNINADGQYEQGAEGSSDNPKNLGTQSAYSNQVLMQIYEGQVRDALASGKKMIYQSTTVFRGDELMPRGYWLQGLATDGSVNFNVYIFNVQPGYDFNYATGAKKIDRNLHVDESGLAH</sequence>
<dbReference type="RefSeq" id="WP_274261759.1">
    <property type="nucleotide sequence ID" value="NZ_CP117884.1"/>
</dbReference>
<name>A0ABY7X067_9LACO</name>
<keyword evidence="3" id="KW-0378">Hydrolase</keyword>
<dbReference type="GO" id="GO:0004519">
    <property type="term" value="F:endonuclease activity"/>
    <property type="evidence" value="ECO:0007669"/>
    <property type="project" value="UniProtKB-KW"/>
</dbReference>
<dbReference type="InterPro" id="IPR044927">
    <property type="entry name" value="Endonuclea_NS_2"/>
</dbReference>
<feature type="domain" description="DNA/RNA non-specific endonuclease/pyrophosphatase/phosphodiesterase" evidence="2">
    <location>
        <begin position="94"/>
        <end position="265"/>
    </location>
</feature>
<dbReference type="Pfam" id="PF13930">
    <property type="entry name" value="Endonuclea_NS_2"/>
    <property type="match status" value="1"/>
</dbReference>
<dbReference type="Gene3D" id="3.40.570.10">
    <property type="entry name" value="Extracellular Endonuclease, subunit A"/>
    <property type="match status" value="1"/>
</dbReference>
<accession>A0ABY7X067</accession>
<keyword evidence="3" id="KW-0255">Endonuclease</keyword>
<keyword evidence="3" id="KW-0540">Nuclease</keyword>
<evidence type="ECO:0000313" key="4">
    <source>
        <dbReference type="Proteomes" id="UP001220377"/>
    </source>
</evidence>
<reference evidence="3 4" key="1">
    <citation type="submission" date="2023-02" db="EMBL/GenBank/DDBJ databases">
        <title>Genome sequence of Lacticaseibacillus sp. KACC 23028.</title>
        <authorList>
            <person name="Kim S."/>
            <person name="Heo J."/>
            <person name="Kwon S.-W."/>
        </authorList>
    </citation>
    <scope>NUCLEOTIDE SEQUENCE [LARGE SCALE GENOMIC DNA]</scope>
    <source>
        <strain evidence="3 4">KACC 23028</strain>
    </source>
</reference>
<evidence type="ECO:0000256" key="1">
    <source>
        <dbReference type="SAM" id="Phobius"/>
    </source>
</evidence>